<proteinExistence type="predicted"/>
<dbReference type="Pfam" id="PF05425">
    <property type="entry name" value="CopD"/>
    <property type="match status" value="1"/>
</dbReference>
<keyword evidence="4" id="KW-1185">Reference proteome</keyword>
<evidence type="ECO:0000313" key="3">
    <source>
        <dbReference type="EMBL" id="CAB3785512.1"/>
    </source>
</evidence>
<dbReference type="EMBL" id="CADIKM010000007">
    <property type="protein sequence ID" value="CAB3785512.1"/>
    <property type="molecule type" value="Genomic_DNA"/>
</dbReference>
<feature type="transmembrane region" description="Helical" evidence="1">
    <location>
        <begin position="84"/>
        <end position="106"/>
    </location>
</feature>
<evidence type="ECO:0000256" key="1">
    <source>
        <dbReference type="SAM" id="Phobius"/>
    </source>
</evidence>
<dbReference type="AlphaFoldDB" id="A0A6S7CQM7"/>
<dbReference type="InterPro" id="IPR008457">
    <property type="entry name" value="Cu-R_CopD_dom"/>
</dbReference>
<sequence>MIHAFQIALFAHLAGVSIWVGGMVFAHFCLRTSLAELTPQSRLPLMESALGKFFNWVTWAIVAILLSGGFMMSKVGNMQAPWPILAMAVTGIVMMLMFGHLRFAVYPRVQRAVQAQRWPDGARAMTSMRRIVVVNMVLGFVTIALAVMGRV</sequence>
<dbReference type="Proteomes" id="UP000494115">
    <property type="component" value="Unassembled WGS sequence"/>
</dbReference>
<evidence type="ECO:0000259" key="2">
    <source>
        <dbReference type="Pfam" id="PF05425"/>
    </source>
</evidence>
<gene>
    <name evidence="3" type="ORF">LMG28138_02004</name>
</gene>
<reference evidence="3 4" key="1">
    <citation type="submission" date="2020-04" db="EMBL/GenBank/DDBJ databases">
        <authorList>
            <person name="De Canck E."/>
        </authorList>
    </citation>
    <scope>NUCLEOTIDE SEQUENCE [LARGE SCALE GENOMIC DNA]</scope>
    <source>
        <strain evidence="3 4">LMG 28138</strain>
    </source>
</reference>
<feature type="transmembrane region" description="Helical" evidence="1">
    <location>
        <begin position="53"/>
        <end position="72"/>
    </location>
</feature>
<keyword evidence="1" id="KW-0472">Membrane</keyword>
<protein>
    <recommendedName>
        <fullName evidence="2">Copper resistance protein D domain-containing protein</fullName>
    </recommendedName>
</protein>
<keyword evidence="1" id="KW-1133">Transmembrane helix</keyword>
<keyword evidence="1" id="KW-0812">Transmembrane</keyword>
<organism evidence="3 4">
    <name type="scientific">Pararobbsia alpina</name>
    <dbReference type="NCBI Taxonomy" id="621374"/>
    <lineage>
        <taxon>Bacteria</taxon>
        <taxon>Pseudomonadati</taxon>
        <taxon>Pseudomonadota</taxon>
        <taxon>Betaproteobacteria</taxon>
        <taxon>Burkholderiales</taxon>
        <taxon>Burkholderiaceae</taxon>
        <taxon>Pararobbsia</taxon>
    </lineage>
</organism>
<accession>A0A6S7CQM7</accession>
<feature type="transmembrane region" description="Helical" evidence="1">
    <location>
        <begin position="127"/>
        <end position="148"/>
    </location>
</feature>
<dbReference type="RefSeq" id="WP_175104610.1">
    <property type="nucleotide sequence ID" value="NZ_CADIKM010000007.1"/>
</dbReference>
<feature type="transmembrane region" description="Helical" evidence="1">
    <location>
        <begin position="6"/>
        <end position="32"/>
    </location>
</feature>
<name>A0A6S7CQM7_9BURK</name>
<dbReference type="GO" id="GO:0016020">
    <property type="term" value="C:membrane"/>
    <property type="evidence" value="ECO:0007669"/>
    <property type="project" value="InterPro"/>
</dbReference>
<evidence type="ECO:0000313" key="4">
    <source>
        <dbReference type="Proteomes" id="UP000494115"/>
    </source>
</evidence>
<feature type="domain" description="Copper resistance protein D" evidence="2">
    <location>
        <begin position="49"/>
        <end position="147"/>
    </location>
</feature>